<feature type="compositionally biased region" description="Polar residues" evidence="1">
    <location>
        <begin position="92"/>
        <end position="103"/>
    </location>
</feature>
<feature type="region of interest" description="Disordered" evidence="1">
    <location>
        <begin position="299"/>
        <end position="322"/>
    </location>
</feature>
<feature type="compositionally biased region" description="Low complexity" evidence="1">
    <location>
        <begin position="110"/>
        <end position="131"/>
    </location>
</feature>
<feature type="region of interest" description="Disordered" evidence="1">
    <location>
        <begin position="92"/>
        <end position="132"/>
    </location>
</feature>
<feature type="transmembrane region" description="Helical" evidence="2">
    <location>
        <begin position="328"/>
        <end position="353"/>
    </location>
</feature>
<feature type="compositionally biased region" description="Low complexity" evidence="1">
    <location>
        <begin position="1748"/>
        <end position="1759"/>
    </location>
</feature>
<feature type="compositionally biased region" description="Gly residues" evidence="1">
    <location>
        <begin position="844"/>
        <end position="853"/>
    </location>
</feature>
<feature type="region of interest" description="Disordered" evidence="1">
    <location>
        <begin position="371"/>
        <end position="390"/>
    </location>
</feature>
<feature type="compositionally biased region" description="Polar residues" evidence="1">
    <location>
        <begin position="1408"/>
        <end position="1417"/>
    </location>
</feature>
<keyword evidence="2" id="KW-1133">Transmembrane helix</keyword>
<feature type="compositionally biased region" description="Pro residues" evidence="1">
    <location>
        <begin position="199"/>
        <end position="216"/>
    </location>
</feature>
<feature type="region of interest" description="Disordered" evidence="1">
    <location>
        <begin position="780"/>
        <end position="804"/>
    </location>
</feature>
<dbReference type="EMBL" id="JAEHOD010000016">
    <property type="protein sequence ID" value="KAG2448679.1"/>
    <property type="molecule type" value="Genomic_DNA"/>
</dbReference>
<feature type="compositionally biased region" description="Polar residues" evidence="1">
    <location>
        <begin position="493"/>
        <end position="506"/>
    </location>
</feature>
<name>A0A835WJ74_9CHLO</name>
<feature type="region of interest" description="Disordered" evidence="1">
    <location>
        <begin position="919"/>
        <end position="957"/>
    </location>
</feature>
<accession>A0A835WJ74</accession>
<feature type="region of interest" description="Disordered" evidence="1">
    <location>
        <begin position="1833"/>
        <end position="1860"/>
    </location>
</feature>
<feature type="compositionally biased region" description="Low complexity" evidence="1">
    <location>
        <begin position="247"/>
        <end position="259"/>
    </location>
</feature>
<feature type="region of interest" description="Disordered" evidence="1">
    <location>
        <begin position="1914"/>
        <end position="1956"/>
    </location>
</feature>
<feature type="compositionally biased region" description="Low complexity" evidence="1">
    <location>
        <begin position="922"/>
        <end position="932"/>
    </location>
</feature>
<protein>
    <submittedName>
        <fullName evidence="3">Uncharacterized protein</fullName>
    </submittedName>
</protein>
<evidence type="ECO:0000313" key="4">
    <source>
        <dbReference type="Proteomes" id="UP000613740"/>
    </source>
</evidence>
<proteinExistence type="predicted"/>
<feature type="region of interest" description="Disordered" evidence="1">
    <location>
        <begin position="873"/>
        <end position="896"/>
    </location>
</feature>
<feature type="compositionally biased region" description="Basic and acidic residues" evidence="1">
    <location>
        <begin position="1580"/>
        <end position="1601"/>
    </location>
</feature>
<organism evidence="3 4">
    <name type="scientific">Chlamydomonas schloesseri</name>
    <dbReference type="NCBI Taxonomy" id="2026947"/>
    <lineage>
        <taxon>Eukaryota</taxon>
        <taxon>Viridiplantae</taxon>
        <taxon>Chlorophyta</taxon>
        <taxon>core chlorophytes</taxon>
        <taxon>Chlorophyceae</taxon>
        <taxon>CS clade</taxon>
        <taxon>Chlamydomonadales</taxon>
        <taxon>Chlamydomonadaceae</taxon>
        <taxon>Chlamydomonas</taxon>
    </lineage>
</organism>
<reference evidence="3" key="1">
    <citation type="journal article" date="2020" name="bioRxiv">
        <title>Comparative genomics of Chlamydomonas.</title>
        <authorList>
            <person name="Craig R.J."/>
            <person name="Hasan A.R."/>
            <person name="Ness R.W."/>
            <person name="Keightley P.D."/>
        </authorList>
    </citation>
    <scope>NUCLEOTIDE SEQUENCE</scope>
    <source>
        <strain evidence="3">CCAP 11/173</strain>
    </source>
</reference>
<feature type="compositionally biased region" description="Low complexity" evidence="1">
    <location>
        <begin position="469"/>
        <end position="483"/>
    </location>
</feature>
<feature type="compositionally biased region" description="Gly residues" evidence="1">
    <location>
        <begin position="1944"/>
        <end position="1956"/>
    </location>
</feature>
<feature type="region of interest" description="Disordered" evidence="1">
    <location>
        <begin position="403"/>
        <end position="518"/>
    </location>
</feature>
<feature type="compositionally biased region" description="Gly residues" evidence="1">
    <location>
        <begin position="933"/>
        <end position="945"/>
    </location>
</feature>
<evidence type="ECO:0000256" key="2">
    <source>
        <dbReference type="SAM" id="Phobius"/>
    </source>
</evidence>
<evidence type="ECO:0000256" key="1">
    <source>
        <dbReference type="SAM" id="MobiDB-lite"/>
    </source>
</evidence>
<sequence>MASLDEPPFLPGPLDPALAQRRADQATAKFLPELLNSREFRERFEIRRRPTACARFTSGLLWALAGAAVLLLTALAFPQLLLLGGDVGRALSSRSVSSGTPAHSSWPAAPQQLQQHLHQPHPQQHPQQQLHGPVPEHQLLGEQGAATQPAAATAAILPSAAAGPSLAARSTPDASAGHDAQRRVTVLRFEEQEQRPSAAVPPAPATKPIPAPPPTPTAGAAPSLPRPAPSTPGPLQRVVQLLPPKPAHSSSTAPSTPKLAAPPPQLPPPPAPSTSSPLSAVSVDLTFRCRQWAALVQQHDGAPRTPGADAPAWHGATQPEPGQPRAPAVLLAALAVVSGLLVLALALLGAIVVRLATPLADCLSGALPGTDPGTAPANPDAPRSPATTGATAASTLSYLRATTATPTRTLPSPVKLLPTSDAHIGASPSPVSQQAEAAAAPSPAESASASGGTWSSCSGAGRDGGEHGATASAEATSATQPAAKTKANEETSEQASDISTWAQVETPSRAPSFRDQLPSLPEDLAGWVAVSVPSAAGDEPHSGAPRPQAAAPQTVAPPPHRQQEPSTPPAIAAISGSTVAAGGCSRLPSVLRPLATYGSTPIVQAPAAAATATSAAPGAVSDEVSPPLDATLPAAPWPFAYPDSVERARLTATPTASTTSTGGSEGVHAAAAAAAAAALTPAVWSGTVAPLAVDVCGAEDSDHPIFDLSRYDSNGDELHASALPSAAAMPPSAAAAQPPQAAGLSRLPRLAMALASQNRVAAMTPAQGHSTLSVVPAPIEEGSATRGGDSADADGGAGRPPPHHRWRMAKKAVALKLHAARRAATDTSAHRDSRADGSVSGSGSASGGSGGALASGAAVNAALAAAADAADQHAAETPRLTTFPEERPLRGPSLTLQPMEAAEMVTPVWPPQRARQARHADTAAAAVPDAAAGEGGAAYQGGGGDGNEDNGQEAESSGRFAAEALSLADCLSAARGCNAGGATVTAAAAATDADGEAGLLGGWSACAAGEPADLFKGRPAAAAYSPGISVLRPPAPPATAAPGCAAEPSREHAAAAAAAVATLQSLKHSARRLVEATRAGSYWRPQDGPDGVTGCDGDQDVRMAQTELHAAAAQLKQLRLTGPSSSGTAPAAPAPARKALAFTPAATPFGAVESSGPGPFAGAAGRGVRRSSDSWASIGSCVVPQLVGEAASGGDGANGAAAVSDSFLITPAPRAPPVAPQPIRRSKIPLLTPASDLASSAATTPATSSMSHLHLGTPAVVGNNLSETPMAAAGAAQSFATSSSSGTSGDSAAGGLSSILAGVAQAAAIKAMQAGLICPDLVSPPGTTSSASGGVRSGLPRLVPWPVLTASQSQQSRPPAPAPTPASSGAAAAAAPGKLCATSRRSSSALEDAVQDLDSGDGGGGPCSNRSSSNGSDGATDFNKENCQPPAEESPYSHSGASPDSGASPCSFRLAGRELPSDAEVQAFLAATALSRSPASDAAAPGASPPPPVSPLDSLLRVLPSAVEVLVVQLCALADLAAERQREVLAWHATAAAQAMLMREAEKETTAPTGTSAISHGAATTTCQPVSQFGGAATCDQEHEGGAAEAEHSSPARESMRVETAQSAQIAKQTRPADELVATGGDAAPGADPRAAAQPDAAAASELSPGAMAGLSPVARCDSAEGRALMALIGRMVGELEMEEGLQAAHADAAALDLLVTDASIKQRQGGLAPPPPPLKLALVQQQEERRDAREVEEGPLYEVPLDGGSLARAAGSSGPLHELTGAVPPPPVGVNRSIGAAAAEEAGGSSSEDAAVALSGDSDGSEAPATAEGADGDAEYVVVYGLVESMRTPRTRRNGSRTSSMATTPVVPGAPEDSAGSACVSATGLVAGDVDAAGAQQQQHAGGLAAWSAAASAPPDAWAPCWSPWPSAELPAAPRVDTGGEMSAAESTKTKHRESGSALPGGCGRESAGGV</sequence>
<feature type="compositionally biased region" description="Low complexity" evidence="1">
    <location>
        <begin position="1365"/>
        <end position="1376"/>
    </location>
</feature>
<dbReference type="Proteomes" id="UP000613740">
    <property type="component" value="Unassembled WGS sequence"/>
</dbReference>
<feature type="compositionally biased region" description="Low complexity" evidence="1">
    <location>
        <begin position="782"/>
        <end position="794"/>
    </location>
</feature>
<feature type="region of interest" description="Disordered" evidence="1">
    <location>
        <begin position="190"/>
        <end position="279"/>
    </location>
</feature>
<feature type="region of interest" description="Disordered" evidence="1">
    <location>
        <begin position="818"/>
        <end position="853"/>
    </location>
</feature>
<feature type="region of interest" description="Disordered" evidence="1">
    <location>
        <begin position="1724"/>
        <end position="1815"/>
    </location>
</feature>
<feature type="compositionally biased region" description="Low complexity" evidence="1">
    <location>
        <begin position="1622"/>
        <end position="1644"/>
    </location>
</feature>
<gene>
    <name evidence="3" type="ORF">HYH02_006036</name>
</gene>
<keyword evidence="2" id="KW-0812">Transmembrane</keyword>
<feature type="region of interest" description="Disordered" evidence="1">
    <location>
        <begin position="534"/>
        <end position="570"/>
    </location>
</feature>
<feature type="compositionally biased region" description="Basic and acidic residues" evidence="1">
    <location>
        <begin position="1727"/>
        <end position="1737"/>
    </location>
</feature>
<feature type="region of interest" description="Disordered" evidence="1">
    <location>
        <begin position="1350"/>
        <end position="1453"/>
    </location>
</feature>
<feature type="compositionally biased region" description="Low complexity" evidence="1">
    <location>
        <begin position="1780"/>
        <end position="1798"/>
    </location>
</feature>
<feature type="transmembrane region" description="Helical" evidence="2">
    <location>
        <begin position="60"/>
        <end position="84"/>
    </location>
</feature>
<keyword evidence="4" id="KW-1185">Reference proteome</keyword>
<feature type="compositionally biased region" description="Pro residues" evidence="1">
    <location>
        <begin position="260"/>
        <end position="272"/>
    </location>
</feature>
<comment type="caution">
    <text evidence="3">The sequence shown here is derived from an EMBL/GenBank/DDBJ whole genome shotgun (WGS) entry which is preliminary data.</text>
</comment>
<feature type="region of interest" description="Disordered" evidence="1">
    <location>
        <begin position="1576"/>
        <end position="1644"/>
    </location>
</feature>
<evidence type="ECO:0000313" key="3">
    <source>
        <dbReference type="EMBL" id="KAG2448679.1"/>
    </source>
</evidence>
<feature type="compositionally biased region" description="Low complexity" evidence="1">
    <location>
        <begin position="544"/>
        <end position="554"/>
    </location>
</feature>
<feature type="compositionally biased region" description="Low complexity" evidence="1">
    <location>
        <begin position="426"/>
        <end position="450"/>
    </location>
</feature>
<keyword evidence="2" id="KW-0472">Membrane</keyword>